<protein>
    <submittedName>
        <fullName evidence="2">Uncharacterized protein</fullName>
    </submittedName>
</protein>
<accession>A0A1L9VMU2</accession>
<keyword evidence="1" id="KW-0472">Membrane</keyword>
<keyword evidence="1" id="KW-1133">Transmembrane helix</keyword>
<evidence type="ECO:0000313" key="3">
    <source>
        <dbReference type="Proteomes" id="UP000184300"/>
    </source>
</evidence>
<evidence type="ECO:0000256" key="1">
    <source>
        <dbReference type="SAM" id="Phobius"/>
    </source>
</evidence>
<dbReference type="RefSeq" id="XP_022401890.1">
    <property type="nucleotide sequence ID" value="XM_022541774.1"/>
</dbReference>
<feature type="transmembrane region" description="Helical" evidence="1">
    <location>
        <begin position="26"/>
        <end position="46"/>
    </location>
</feature>
<keyword evidence="1" id="KW-0812">Transmembrane</keyword>
<keyword evidence="3" id="KW-1185">Reference proteome</keyword>
<dbReference type="AlphaFoldDB" id="A0A1L9VMU2"/>
<name>A0A1L9VMU2_ASPGL</name>
<dbReference type="Proteomes" id="UP000184300">
    <property type="component" value="Unassembled WGS sequence"/>
</dbReference>
<reference evidence="3" key="1">
    <citation type="journal article" date="2017" name="Genome Biol.">
        <title>Comparative genomics reveals high biological diversity and specific adaptations in the industrially and medically important fungal genus Aspergillus.</title>
        <authorList>
            <person name="de Vries R.P."/>
            <person name="Riley R."/>
            <person name="Wiebenga A."/>
            <person name="Aguilar-Osorio G."/>
            <person name="Amillis S."/>
            <person name="Uchima C.A."/>
            <person name="Anderluh G."/>
            <person name="Asadollahi M."/>
            <person name="Askin M."/>
            <person name="Barry K."/>
            <person name="Battaglia E."/>
            <person name="Bayram O."/>
            <person name="Benocci T."/>
            <person name="Braus-Stromeyer S.A."/>
            <person name="Caldana C."/>
            <person name="Canovas D."/>
            <person name="Cerqueira G.C."/>
            <person name="Chen F."/>
            <person name="Chen W."/>
            <person name="Choi C."/>
            <person name="Clum A."/>
            <person name="Dos Santos R.A."/>
            <person name="Damasio A.R."/>
            <person name="Diallinas G."/>
            <person name="Emri T."/>
            <person name="Fekete E."/>
            <person name="Flipphi M."/>
            <person name="Freyberg S."/>
            <person name="Gallo A."/>
            <person name="Gournas C."/>
            <person name="Habgood R."/>
            <person name="Hainaut M."/>
            <person name="Harispe M.L."/>
            <person name="Henrissat B."/>
            <person name="Hilden K.S."/>
            <person name="Hope R."/>
            <person name="Hossain A."/>
            <person name="Karabika E."/>
            <person name="Karaffa L."/>
            <person name="Karanyi Z."/>
            <person name="Krasevec N."/>
            <person name="Kuo A."/>
            <person name="Kusch H."/>
            <person name="LaButti K."/>
            <person name="Lagendijk E.L."/>
            <person name="Lapidus A."/>
            <person name="Levasseur A."/>
            <person name="Lindquist E."/>
            <person name="Lipzen A."/>
            <person name="Logrieco A.F."/>
            <person name="MacCabe A."/>
            <person name="Maekelae M.R."/>
            <person name="Malavazi I."/>
            <person name="Melin P."/>
            <person name="Meyer V."/>
            <person name="Mielnichuk N."/>
            <person name="Miskei M."/>
            <person name="Molnar A.P."/>
            <person name="Mule G."/>
            <person name="Ngan C.Y."/>
            <person name="Orejas M."/>
            <person name="Orosz E."/>
            <person name="Ouedraogo J.P."/>
            <person name="Overkamp K.M."/>
            <person name="Park H.-S."/>
            <person name="Perrone G."/>
            <person name="Piumi F."/>
            <person name="Punt P.J."/>
            <person name="Ram A.F."/>
            <person name="Ramon A."/>
            <person name="Rauscher S."/>
            <person name="Record E."/>
            <person name="Riano-Pachon D.M."/>
            <person name="Robert V."/>
            <person name="Roehrig J."/>
            <person name="Ruller R."/>
            <person name="Salamov A."/>
            <person name="Salih N.S."/>
            <person name="Samson R.A."/>
            <person name="Sandor E."/>
            <person name="Sanguinetti M."/>
            <person name="Schuetze T."/>
            <person name="Sepcic K."/>
            <person name="Shelest E."/>
            <person name="Sherlock G."/>
            <person name="Sophianopoulou V."/>
            <person name="Squina F.M."/>
            <person name="Sun H."/>
            <person name="Susca A."/>
            <person name="Todd R.B."/>
            <person name="Tsang A."/>
            <person name="Unkles S.E."/>
            <person name="van de Wiele N."/>
            <person name="van Rossen-Uffink D."/>
            <person name="Oliveira J.V."/>
            <person name="Vesth T.C."/>
            <person name="Visser J."/>
            <person name="Yu J.-H."/>
            <person name="Zhou M."/>
            <person name="Andersen M.R."/>
            <person name="Archer D.B."/>
            <person name="Baker S.E."/>
            <person name="Benoit I."/>
            <person name="Brakhage A.A."/>
            <person name="Braus G.H."/>
            <person name="Fischer R."/>
            <person name="Frisvad J.C."/>
            <person name="Goldman G.H."/>
            <person name="Houbraken J."/>
            <person name="Oakley B."/>
            <person name="Pocsi I."/>
            <person name="Scazzocchio C."/>
            <person name="Seiboth B."/>
            <person name="vanKuyk P.A."/>
            <person name="Wortman J."/>
            <person name="Dyer P.S."/>
            <person name="Grigoriev I.V."/>
        </authorList>
    </citation>
    <scope>NUCLEOTIDE SEQUENCE [LARGE SCALE GENOMIC DNA]</scope>
    <source>
        <strain evidence="3">CBS 516.65</strain>
    </source>
</reference>
<organism evidence="2 3">
    <name type="scientific">Aspergillus glaucus CBS 516.65</name>
    <dbReference type="NCBI Taxonomy" id="1160497"/>
    <lineage>
        <taxon>Eukaryota</taxon>
        <taxon>Fungi</taxon>
        <taxon>Dikarya</taxon>
        <taxon>Ascomycota</taxon>
        <taxon>Pezizomycotina</taxon>
        <taxon>Eurotiomycetes</taxon>
        <taxon>Eurotiomycetidae</taxon>
        <taxon>Eurotiales</taxon>
        <taxon>Aspergillaceae</taxon>
        <taxon>Aspergillus</taxon>
        <taxon>Aspergillus subgen. Aspergillus</taxon>
    </lineage>
</organism>
<dbReference type="VEuPathDB" id="FungiDB:ASPGLDRAFT_1427474"/>
<gene>
    <name evidence="2" type="ORF">ASPGLDRAFT_1427474</name>
</gene>
<sequence>MDAPLPAQSGCMCMPVNLYDFTSKTLLVSTRHILFEMFLFFYFLHFERSTGGSQLRIEIATIISHGGPVTLTVGKEMDTRQRFL</sequence>
<dbReference type="GeneID" id="34458035"/>
<proteinExistence type="predicted"/>
<evidence type="ECO:0000313" key="2">
    <source>
        <dbReference type="EMBL" id="OJJ85192.1"/>
    </source>
</evidence>
<dbReference type="EMBL" id="KV878895">
    <property type="protein sequence ID" value="OJJ85192.1"/>
    <property type="molecule type" value="Genomic_DNA"/>
</dbReference>